<proteinExistence type="predicted"/>
<reference evidence="1 2" key="1">
    <citation type="journal article" date="2019" name="Commun. Biol.">
        <title>The bagworm genome reveals a unique fibroin gene that provides high tensile strength.</title>
        <authorList>
            <person name="Kono N."/>
            <person name="Nakamura H."/>
            <person name="Ohtoshi R."/>
            <person name="Tomita M."/>
            <person name="Numata K."/>
            <person name="Arakawa K."/>
        </authorList>
    </citation>
    <scope>NUCLEOTIDE SEQUENCE [LARGE SCALE GENOMIC DNA]</scope>
</reference>
<comment type="caution">
    <text evidence="1">The sequence shown here is derived from an EMBL/GenBank/DDBJ whole genome shotgun (WGS) entry which is preliminary data.</text>
</comment>
<dbReference type="EMBL" id="BGZK01003482">
    <property type="protein sequence ID" value="GBP01791.1"/>
    <property type="molecule type" value="Genomic_DNA"/>
</dbReference>
<gene>
    <name evidence="1" type="ORF">EVAR_100768_1</name>
</gene>
<evidence type="ECO:0000313" key="1">
    <source>
        <dbReference type="EMBL" id="GBP01791.1"/>
    </source>
</evidence>
<dbReference type="AlphaFoldDB" id="A0A4C1SKW3"/>
<name>A0A4C1SKW3_EUMVA</name>
<protein>
    <submittedName>
        <fullName evidence="1">Uncharacterized protein</fullName>
    </submittedName>
</protein>
<sequence length="91" mass="9949">MAAAENKLLVAAANDGSLGLVLAAEEEKEEKTCGYAIGLLFEPDPRVKSVPRELLSQAREKLKTLPTILRDFVVPDRTCILQANMCFQGCK</sequence>
<evidence type="ECO:0000313" key="2">
    <source>
        <dbReference type="Proteomes" id="UP000299102"/>
    </source>
</evidence>
<organism evidence="1 2">
    <name type="scientific">Eumeta variegata</name>
    <name type="common">Bagworm moth</name>
    <name type="synonym">Eumeta japonica</name>
    <dbReference type="NCBI Taxonomy" id="151549"/>
    <lineage>
        <taxon>Eukaryota</taxon>
        <taxon>Metazoa</taxon>
        <taxon>Ecdysozoa</taxon>
        <taxon>Arthropoda</taxon>
        <taxon>Hexapoda</taxon>
        <taxon>Insecta</taxon>
        <taxon>Pterygota</taxon>
        <taxon>Neoptera</taxon>
        <taxon>Endopterygota</taxon>
        <taxon>Lepidoptera</taxon>
        <taxon>Glossata</taxon>
        <taxon>Ditrysia</taxon>
        <taxon>Tineoidea</taxon>
        <taxon>Psychidae</taxon>
        <taxon>Oiketicinae</taxon>
        <taxon>Eumeta</taxon>
    </lineage>
</organism>
<accession>A0A4C1SKW3</accession>
<dbReference type="Proteomes" id="UP000299102">
    <property type="component" value="Unassembled WGS sequence"/>
</dbReference>
<keyword evidence="2" id="KW-1185">Reference proteome</keyword>